<dbReference type="SUPFAM" id="SSF53955">
    <property type="entry name" value="Lysozyme-like"/>
    <property type="match status" value="1"/>
</dbReference>
<keyword evidence="14" id="KW-0378">Hydrolase</keyword>
<evidence type="ECO:0000256" key="10">
    <source>
        <dbReference type="ARBA" id="ARBA00022670"/>
    </source>
</evidence>
<dbReference type="Gene3D" id="3.40.710.10">
    <property type="entry name" value="DD-peptidase/beta-lactamase superfamily"/>
    <property type="match status" value="2"/>
</dbReference>
<keyword evidence="10" id="KW-0645">Protease</keyword>
<keyword evidence="17" id="KW-0573">Peptidoglycan synthesis</keyword>
<evidence type="ECO:0000256" key="3">
    <source>
        <dbReference type="ARBA" id="ARBA00007090"/>
    </source>
</evidence>
<evidence type="ECO:0000256" key="19">
    <source>
        <dbReference type="ARBA" id="ARBA00023136"/>
    </source>
</evidence>
<evidence type="ECO:0000256" key="23">
    <source>
        <dbReference type="ARBA" id="ARBA00034000"/>
    </source>
</evidence>
<dbReference type="EC" id="3.4.16.4" evidence="5"/>
<evidence type="ECO:0000256" key="27">
    <source>
        <dbReference type="SAM" id="MobiDB-lite"/>
    </source>
</evidence>
<evidence type="ECO:0000313" key="31">
    <source>
        <dbReference type="EMBL" id="QDQ25400.1"/>
    </source>
</evidence>
<dbReference type="OrthoDB" id="9766909at2"/>
<dbReference type="InterPro" id="IPR023346">
    <property type="entry name" value="Lysozyme-like_dom_sf"/>
</dbReference>
<comment type="catalytic activity">
    <reaction evidence="25">
        <text>[GlcNAc-(1-&gt;4)-Mur2Ac(oyl-L-Ala-gamma-D-Glu-L-Lys-D-Ala-D-Ala)](n)-di-trans,octa-cis-undecaprenyl diphosphate + beta-D-GlcNAc-(1-&gt;4)-Mur2Ac(oyl-L-Ala-gamma-D-Glu-L-Lys-D-Ala-D-Ala)-di-trans,octa-cis-undecaprenyl diphosphate = [GlcNAc-(1-&gt;4)-Mur2Ac(oyl-L-Ala-gamma-D-Glu-L-Lys-D-Ala-D-Ala)](n+1)-di-trans,octa-cis-undecaprenyl diphosphate + di-trans,octa-cis-undecaprenyl diphosphate + H(+)</text>
        <dbReference type="Rhea" id="RHEA:23708"/>
        <dbReference type="Rhea" id="RHEA-COMP:9602"/>
        <dbReference type="Rhea" id="RHEA-COMP:9603"/>
        <dbReference type="ChEBI" id="CHEBI:15378"/>
        <dbReference type="ChEBI" id="CHEBI:58405"/>
        <dbReference type="ChEBI" id="CHEBI:60033"/>
        <dbReference type="ChEBI" id="CHEBI:78435"/>
        <dbReference type="EC" id="2.4.99.28"/>
    </reaction>
</comment>
<keyword evidence="8" id="KW-0997">Cell inner membrane</keyword>
<feature type="compositionally biased region" description="Acidic residues" evidence="27">
    <location>
        <begin position="736"/>
        <end position="759"/>
    </location>
</feature>
<dbReference type="InterPro" id="IPR012338">
    <property type="entry name" value="Beta-lactam/transpept-like"/>
</dbReference>
<dbReference type="EMBL" id="CP041730">
    <property type="protein sequence ID" value="QDQ25400.1"/>
    <property type="molecule type" value="Genomic_DNA"/>
</dbReference>
<evidence type="ECO:0000256" key="15">
    <source>
        <dbReference type="ARBA" id="ARBA00022960"/>
    </source>
</evidence>
<keyword evidence="32" id="KW-1185">Reference proteome</keyword>
<dbReference type="GO" id="GO:0008658">
    <property type="term" value="F:penicillin binding"/>
    <property type="evidence" value="ECO:0007669"/>
    <property type="project" value="InterPro"/>
</dbReference>
<dbReference type="AlphaFoldDB" id="A0A516SB78"/>
<dbReference type="GO" id="GO:0009002">
    <property type="term" value="F:serine-type D-Ala-D-Ala carboxypeptidase activity"/>
    <property type="evidence" value="ECO:0007669"/>
    <property type="project" value="UniProtKB-EC"/>
</dbReference>
<dbReference type="InterPro" id="IPR001264">
    <property type="entry name" value="Glyco_trans_51"/>
</dbReference>
<gene>
    <name evidence="31" type="ORF">FNU76_02975</name>
</gene>
<evidence type="ECO:0000256" key="13">
    <source>
        <dbReference type="ARBA" id="ARBA00022692"/>
    </source>
</evidence>
<evidence type="ECO:0000256" key="12">
    <source>
        <dbReference type="ARBA" id="ARBA00022679"/>
    </source>
</evidence>
<comment type="pathway">
    <text evidence="2">Cell wall biogenesis; peptidoglycan biosynthesis.</text>
</comment>
<evidence type="ECO:0000256" key="11">
    <source>
        <dbReference type="ARBA" id="ARBA00022676"/>
    </source>
</evidence>
<evidence type="ECO:0000259" key="29">
    <source>
        <dbReference type="Pfam" id="PF00912"/>
    </source>
</evidence>
<keyword evidence="22" id="KW-0961">Cell wall biogenesis/degradation</keyword>
<keyword evidence="16" id="KW-0735">Signal-anchor</keyword>
<dbReference type="InterPro" id="IPR036950">
    <property type="entry name" value="PBP_transglycosylase"/>
</dbReference>
<organism evidence="31 32">
    <name type="scientific">Chitinimonas arctica</name>
    <dbReference type="NCBI Taxonomy" id="2594795"/>
    <lineage>
        <taxon>Bacteria</taxon>
        <taxon>Pseudomonadati</taxon>
        <taxon>Pseudomonadota</taxon>
        <taxon>Betaproteobacteria</taxon>
        <taxon>Neisseriales</taxon>
        <taxon>Chitinibacteraceae</taxon>
        <taxon>Chitinimonas</taxon>
    </lineage>
</organism>
<protein>
    <recommendedName>
        <fullName evidence="6">Penicillin-binding protein 1A</fullName>
        <ecNumber evidence="24">2.4.99.28</ecNumber>
        <ecNumber evidence="5">3.4.16.4</ecNumber>
    </recommendedName>
</protein>
<dbReference type="PANTHER" id="PTHR32282:SF27">
    <property type="entry name" value="PENICILLIN-BINDING PROTEIN 1A"/>
    <property type="match status" value="1"/>
</dbReference>
<feature type="compositionally biased region" description="Basic and acidic residues" evidence="27">
    <location>
        <begin position="762"/>
        <end position="772"/>
    </location>
</feature>
<sequence>MIALAGGLWWLGRELPSLDELDNLQPKLPMRVYSSDGVLIGEFGRERRSMLKLADTPIHLKQAVLAIEDARFYEHGAIDIVGVLRAGMANLSSGGTGQGASTITMQLARDLFLTREKNWTRKLREILVAYKIEAVRSKDEILELYLNQIYLGQRSYGFASAARIYFGKEVREITLAEAAMLAGLPKAPAAYNPVVNPTRARVRQVYILKRMHELGYIDAASYQRALAEPLKLADGQISASAPSPHAEYLAEMVRQQMVAQYGESAYARGLVIKTTLDYATQTAAWEAVSGSLLEFDRRRGYRGPEGFVALPADADEQADAVADALESHPDADQLTAAVVLSVSGRGVKVMDRDGDTQLIPPSGLRFAAAGMRSDASPQMRIRPGAMVRISGNAEGKPEIGQLPEIQGALVALAPQDGAIRALVGGFDFKANPFNRVTQAIRQPGSTFKPFVYSAALEKGVGPATLVNDSPMSFRLDPNRDEQWQPKNDDGAYLGPITLRRGLQKSKNMVALRVLENIGVDYARNYIVTRFNFSPKQVPPYLPMALGAGQVTPLQLAGGYAVFANGGYRVKPYFILEVRDGKQQVLQQAQPALAAVDAPRAISAANAFLMNDLLTGVAQHGTAYQSNSLGRTDLAGKTGTTNDARDGWFAGYQHTLVAVSWIGFDQPRPLGSSAGSQLALPQWMRFMGKVLKGVPTHVVEPVPGVSQLNGEWYMDSYTPGNGFVGGIGTQGMRPSTEEEEVPEEEVVEPEETDGEAEPSTDEQAPRDREKRDR</sequence>
<keyword evidence="9" id="KW-0121">Carboxypeptidase</keyword>
<evidence type="ECO:0000313" key="32">
    <source>
        <dbReference type="Proteomes" id="UP000317550"/>
    </source>
</evidence>
<evidence type="ECO:0000256" key="16">
    <source>
        <dbReference type="ARBA" id="ARBA00022968"/>
    </source>
</evidence>
<keyword evidence="20" id="KW-0046">Antibiotic resistance</keyword>
<comment type="similarity">
    <text evidence="4">In the N-terminal section; belongs to the glycosyltransferase 51 family.</text>
</comment>
<dbReference type="PANTHER" id="PTHR32282">
    <property type="entry name" value="BINDING PROTEIN TRANSPEPTIDASE, PUTATIVE-RELATED"/>
    <property type="match status" value="1"/>
</dbReference>
<evidence type="ECO:0000256" key="6">
    <source>
        <dbReference type="ARBA" id="ARBA00018638"/>
    </source>
</evidence>
<evidence type="ECO:0000256" key="4">
    <source>
        <dbReference type="ARBA" id="ARBA00007739"/>
    </source>
</evidence>
<keyword evidence="15" id="KW-0133">Cell shape</keyword>
<keyword evidence="13" id="KW-0812">Transmembrane</keyword>
<dbReference type="InterPro" id="IPR050396">
    <property type="entry name" value="Glycosyltr_51/Transpeptidase"/>
</dbReference>
<dbReference type="Pfam" id="PF00905">
    <property type="entry name" value="Transpeptidase"/>
    <property type="match status" value="1"/>
</dbReference>
<evidence type="ECO:0000256" key="26">
    <source>
        <dbReference type="ARBA" id="ARBA00060592"/>
    </source>
</evidence>
<dbReference type="InterPro" id="IPR031376">
    <property type="entry name" value="PCB_OB"/>
</dbReference>
<evidence type="ECO:0000259" key="30">
    <source>
        <dbReference type="Pfam" id="PF17092"/>
    </source>
</evidence>
<evidence type="ECO:0000256" key="7">
    <source>
        <dbReference type="ARBA" id="ARBA00022475"/>
    </source>
</evidence>
<dbReference type="GO" id="GO:0008360">
    <property type="term" value="P:regulation of cell shape"/>
    <property type="evidence" value="ECO:0007669"/>
    <property type="project" value="UniProtKB-KW"/>
</dbReference>
<comment type="catalytic activity">
    <reaction evidence="23">
        <text>Preferential cleavage: (Ac)2-L-Lys-D-Ala-|-D-Ala. Also transpeptidation of peptidyl-alanyl moieties that are N-acyl substituents of D-alanine.</text>
        <dbReference type="EC" id="3.4.16.4"/>
    </reaction>
</comment>
<comment type="pathway">
    <text evidence="26">Glycan biosynthesis.</text>
</comment>
<evidence type="ECO:0000256" key="22">
    <source>
        <dbReference type="ARBA" id="ARBA00023316"/>
    </source>
</evidence>
<evidence type="ECO:0000256" key="17">
    <source>
        <dbReference type="ARBA" id="ARBA00022984"/>
    </source>
</evidence>
<dbReference type="Proteomes" id="UP000317550">
    <property type="component" value="Chromosome"/>
</dbReference>
<feature type="domain" description="Penicillin-binding protein transpeptidase" evidence="28">
    <location>
        <begin position="407"/>
        <end position="653"/>
    </location>
</feature>
<evidence type="ECO:0000256" key="24">
    <source>
        <dbReference type="ARBA" id="ARBA00044770"/>
    </source>
</evidence>
<keyword evidence="21" id="KW-0511">Multifunctional enzyme</keyword>
<evidence type="ECO:0000256" key="1">
    <source>
        <dbReference type="ARBA" id="ARBA00004249"/>
    </source>
</evidence>
<dbReference type="GO" id="GO:0009252">
    <property type="term" value="P:peptidoglycan biosynthetic process"/>
    <property type="evidence" value="ECO:0007669"/>
    <property type="project" value="UniProtKB-UniPathway"/>
</dbReference>
<keyword evidence="18" id="KW-1133">Transmembrane helix</keyword>
<dbReference type="GO" id="GO:0005886">
    <property type="term" value="C:plasma membrane"/>
    <property type="evidence" value="ECO:0007669"/>
    <property type="project" value="UniProtKB-SubCell"/>
</dbReference>
<comment type="subcellular location">
    <subcellularLocation>
        <location evidence="1">Cell inner membrane</location>
        <topology evidence="1">Single-pass type II membrane protein</topology>
    </subcellularLocation>
</comment>
<evidence type="ECO:0000256" key="14">
    <source>
        <dbReference type="ARBA" id="ARBA00022801"/>
    </source>
</evidence>
<feature type="domain" description="Penicillin-binding protein OB-like" evidence="30">
    <location>
        <begin position="301"/>
        <end position="405"/>
    </location>
</feature>
<feature type="region of interest" description="Disordered" evidence="27">
    <location>
        <begin position="724"/>
        <end position="772"/>
    </location>
</feature>
<dbReference type="Gene3D" id="1.10.3810.10">
    <property type="entry name" value="Biosynthetic peptidoglycan transglycosylase-like"/>
    <property type="match status" value="1"/>
</dbReference>
<dbReference type="RefSeq" id="WP_143856325.1">
    <property type="nucleotide sequence ID" value="NZ_CP041730.1"/>
</dbReference>
<evidence type="ECO:0000259" key="28">
    <source>
        <dbReference type="Pfam" id="PF00905"/>
    </source>
</evidence>
<accession>A0A516SB78</accession>
<proteinExistence type="inferred from homology"/>
<evidence type="ECO:0000256" key="5">
    <source>
        <dbReference type="ARBA" id="ARBA00012448"/>
    </source>
</evidence>
<keyword evidence="11" id="KW-0328">Glycosyltransferase</keyword>
<dbReference type="KEGG" id="cari:FNU76_02975"/>
<comment type="similarity">
    <text evidence="3">In the C-terminal section; belongs to the transpeptidase family.</text>
</comment>
<name>A0A516SB78_9NEIS</name>
<keyword evidence="12" id="KW-0808">Transferase</keyword>
<feature type="domain" description="Glycosyl transferase family 51" evidence="29">
    <location>
        <begin position="37"/>
        <end position="212"/>
    </location>
</feature>
<dbReference type="NCBIfam" id="TIGR02074">
    <property type="entry name" value="PBP_1a_fam"/>
    <property type="match status" value="1"/>
</dbReference>
<dbReference type="SUPFAM" id="SSF56601">
    <property type="entry name" value="beta-lactamase/transpeptidase-like"/>
    <property type="match status" value="1"/>
</dbReference>
<dbReference type="EC" id="2.4.99.28" evidence="24"/>
<reference evidence="32" key="1">
    <citation type="submission" date="2019-07" db="EMBL/GenBank/DDBJ databases">
        <title>Chitinimonas sp. nov., isolated from Ny-Alesund, arctica soil.</title>
        <authorList>
            <person name="Xu Q."/>
            <person name="Peng F."/>
        </authorList>
    </citation>
    <scope>NUCLEOTIDE SEQUENCE [LARGE SCALE GENOMIC DNA]</scope>
    <source>
        <strain evidence="32">R3-44</strain>
    </source>
</reference>
<dbReference type="Pfam" id="PF00912">
    <property type="entry name" value="Transgly"/>
    <property type="match status" value="1"/>
</dbReference>
<dbReference type="GO" id="GO:0046677">
    <property type="term" value="P:response to antibiotic"/>
    <property type="evidence" value="ECO:0007669"/>
    <property type="project" value="UniProtKB-KW"/>
</dbReference>
<dbReference type="GO" id="GO:0030288">
    <property type="term" value="C:outer membrane-bounded periplasmic space"/>
    <property type="evidence" value="ECO:0007669"/>
    <property type="project" value="TreeGrafter"/>
</dbReference>
<evidence type="ECO:0000256" key="18">
    <source>
        <dbReference type="ARBA" id="ARBA00022989"/>
    </source>
</evidence>
<dbReference type="GO" id="GO:0006508">
    <property type="term" value="P:proteolysis"/>
    <property type="evidence" value="ECO:0007669"/>
    <property type="project" value="UniProtKB-KW"/>
</dbReference>
<dbReference type="FunFam" id="1.10.3810.10:FF:000003">
    <property type="entry name" value="Penicillin-binding protein 1a"/>
    <property type="match status" value="1"/>
</dbReference>
<evidence type="ECO:0000256" key="9">
    <source>
        <dbReference type="ARBA" id="ARBA00022645"/>
    </source>
</evidence>
<evidence type="ECO:0000256" key="2">
    <source>
        <dbReference type="ARBA" id="ARBA00004752"/>
    </source>
</evidence>
<dbReference type="Pfam" id="PF17092">
    <property type="entry name" value="PCB_OB"/>
    <property type="match status" value="1"/>
</dbReference>
<dbReference type="InterPro" id="IPR001460">
    <property type="entry name" value="PCN-bd_Tpept"/>
</dbReference>
<keyword evidence="7" id="KW-1003">Cell membrane</keyword>
<dbReference type="GO" id="GO:0008955">
    <property type="term" value="F:peptidoglycan glycosyltransferase activity"/>
    <property type="evidence" value="ECO:0007669"/>
    <property type="project" value="UniProtKB-EC"/>
</dbReference>
<dbReference type="GO" id="GO:0071555">
    <property type="term" value="P:cell wall organization"/>
    <property type="evidence" value="ECO:0007669"/>
    <property type="project" value="UniProtKB-KW"/>
</dbReference>
<evidence type="ECO:0000256" key="20">
    <source>
        <dbReference type="ARBA" id="ARBA00023251"/>
    </source>
</evidence>
<evidence type="ECO:0000256" key="21">
    <source>
        <dbReference type="ARBA" id="ARBA00023268"/>
    </source>
</evidence>
<dbReference type="UniPathway" id="UPA00219"/>
<keyword evidence="19" id="KW-0472">Membrane</keyword>
<evidence type="ECO:0000256" key="8">
    <source>
        <dbReference type="ARBA" id="ARBA00022519"/>
    </source>
</evidence>
<evidence type="ECO:0000256" key="25">
    <source>
        <dbReference type="ARBA" id="ARBA00049902"/>
    </source>
</evidence>